<dbReference type="AlphaFoldDB" id="A0A0N5CL81"/>
<sequence>VPPAITVTDHDDRIRTEDDDDSDADTSPSSSEDDYPDQVIEAPSAPSIPYDEVEKEQAQQEAFGKTVLLQIQAFGESANDEFDVQWTHDNLFPNETRENIFADDESTTPAATISISLPIETQIADRPPTENAVVSDRKNPFIEVESSDISLQITEDMSKSLKSEEVDYAAAAIYDSNQQYFIHRPGPVYTIPEDEEQDDGEVNTDSKFYGTAKEIPRRVHIKPNVSKLTPEFASLWGITSSSSTVLTGNVAHKG</sequence>
<feature type="region of interest" description="Disordered" evidence="1">
    <location>
        <begin position="1"/>
        <end position="58"/>
    </location>
</feature>
<evidence type="ECO:0000256" key="1">
    <source>
        <dbReference type="SAM" id="MobiDB-lite"/>
    </source>
</evidence>
<organism evidence="4">
    <name type="scientific">Thelazia callipaeda</name>
    <name type="common">Oriental eyeworm</name>
    <name type="synonym">Parasitic nematode</name>
    <dbReference type="NCBI Taxonomy" id="103827"/>
    <lineage>
        <taxon>Eukaryota</taxon>
        <taxon>Metazoa</taxon>
        <taxon>Ecdysozoa</taxon>
        <taxon>Nematoda</taxon>
        <taxon>Chromadorea</taxon>
        <taxon>Rhabditida</taxon>
        <taxon>Spirurina</taxon>
        <taxon>Spiruromorpha</taxon>
        <taxon>Thelazioidea</taxon>
        <taxon>Thelaziidae</taxon>
        <taxon>Thelazia</taxon>
    </lineage>
</organism>
<name>A0A0N5CL81_THECL</name>
<dbReference type="STRING" id="103827.A0A0N5CL81"/>
<protein>
    <submittedName>
        <fullName evidence="4">Ig-like domain-containing protein</fullName>
    </submittedName>
</protein>
<dbReference type="Proteomes" id="UP000276776">
    <property type="component" value="Unassembled WGS sequence"/>
</dbReference>
<dbReference type="OrthoDB" id="5872711at2759"/>
<evidence type="ECO:0000313" key="2">
    <source>
        <dbReference type="EMBL" id="VDM96008.1"/>
    </source>
</evidence>
<evidence type="ECO:0000313" key="4">
    <source>
        <dbReference type="WBParaSite" id="TCLT_0000086001-mRNA-1"/>
    </source>
</evidence>
<dbReference type="WBParaSite" id="TCLT_0000086001-mRNA-1">
    <property type="protein sequence ID" value="TCLT_0000086001-mRNA-1"/>
    <property type="gene ID" value="TCLT_0000086001"/>
</dbReference>
<gene>
    <name evidence="2" type="ORF">TCLT_LOCUS861</name>
</gene>
<keyword evidence="3" id="KW-1185">Reference proteome</keyword>
<reference evidence="2 3" key="2">
    <citation type="submission" date="2018-11" db="EMBL/GenBank/DDBJ databases">
        <authorList>
            <consortium name="Pathogen Informatics"/>
        </authorList>
    </citation>
    <scope>NUCLEOTIDE SEQUENCE [LARGE SCALE GENOMIC DNA]</scope>
</reference>
<evidence type="ECO:0000313" key="3">
    <source>
        <dbReference type="Proteomes" id="UP000276776"/>
    </source>
</evidence>
<proteinExistence type="predicted"/>
<reference evidence="4" key="1">
    <citation type="submission" date="2017-02" db="UniProtKB">
        <authorList>
            <consortium name="WormBaseParasite"/>
        </authorList>
    </citation>
    <scope>IDENTIFICATION</scope>
</reference>
<dbReference type="EMBL" id="UYYF01000080">
    <property type="protein sequence ID" value="VDM96008.1"/>
    <property type="molecule type" value="Genomic_DNA"/>
</dbReference>
<accession>A0A0N5CL81</accession>